<feature type="compositionally biased region" description="Gly residues" evidence="10">
    <location>
        <begin position="98"/>
        <end position="113"/>
    </location>
</feature>
<dbReference type="EMBL" id="VRMN01000003">
    <property type="protein sequence ID" value="KAA8495715.1"/>
    <property type="molecule type" value="Genomic_DNA"/>
</dbReference>
<feature type="region of interest" description="Disordered" evidence="10">
    <location>
        <begin position="76"/>
        <end position="124"/>
    </location>
</feature>
<evidence type="ECO:0000256" key="9">
    <source>
        <dbReference type="ARBA" id="ARBA00023136"/>
    </source>
</evidence>
<comment type="caution">
    <text evidence="11">The sequence shown here is derived from an EMBL/GenBank/DDBJ whole genome shotgun (WGS) entry which is preliminary data.</text>
</comment>
<evidence type="ECO:0000256" key="3">
    <source>
        <dbReference type="ARBA" id="ARBA00010793"/>
    </source>
</evidence>
<dbReference type="PANTHER" id="PTHR31620:SF15">
    <property type="entry name" value="PROTEIN RETICULATA-RELATED 2, CHLOROPLASTIC-RELATED"/>
    <property type="match status" value="1"/>
</dbReference>
<keyword evidence="5" id="KW-0934">Plastid</keyword>
<evidence type="ECO:0000256" key="2">
    <source>
        <dbReference type="ARBA" id="ARBA00004229"/>
    </source>
</evidence>
<comment type="subcellular location">
    <subcellularLocation>
        <location evidence="1">Membrane</location>
        <topology evidence="1">Multi-pass membrane protein</topology>
    </subcellularLocation>
    <subcellularLocation>
        <location evidence="2">Plastid</location>
        <location evidence="2">Chloroplast</location>
    </subcellularLocation>
</comment>
<dbReference type="Pfam" id="PF11891">
    <property type="entry name" value="RETICULATA-like"/>
    <property type="match status" value="1"/>
</dbReference>
<dbReference type="GO" id="GO:0016020">
    <property type="term" value="C:membrane"/>
    <property type="evidence" value="ECO:0007669"/>
    <property type="project" value="UniProtKB-SubCell"/>
</dbReference>
<organism evidence="11 12">
    <name type="scientific">Porphyridium purpureum</name>
    <name type="common">Red alga</name>
    <name type="synonym">Porphyridium cruentum</name>
    <dbReference type="NCBI Taxonomy" id="35688"/>
    <lineage>
        <taxon>Eukaryota</taxon>
        <taxon>Rhodophyta</taxon>
        <taxon>Bangiophyceae</taxon>
        <taxon>Porphyridiales</taxon>
        <taxon>Porphyridiaceae</taxon>
        <taxon>Porphyridium</taxon>
    </lineage>
</organism>
<accession>A0A5J4YX07</accession>
<protein>
    <submittedName>
        <fullName evidence="11">Protein RETICULATA-RELATED 3, chloroplastic</fullName>
    </submittedName>
</protein>
<evidence type="ECO:0000313" key="12">
    <source>
        <dbReference type="Proteomes" id="UP000324585"/>
    </source>
</evidence>
<dbReference type="GO" id="GO:0009507">
    <property type="term" value="C:chloroplast"/>
    <property type="evidence" value="ECO:0007669"/>
    <property type="project" value="UniProtKB-SubCell"/>
</dbReference>
<evidence type="ECO:0000256" key="10">
    <source>
        <dbReference type="SAM" id="MobiDB-lite"/>
    </source>
</evidence>
<comment type="similarity">
    <text evidence="3">Belongs to the RETICULATA family.</text>
</comment>
<evidence type="ECO:0000256" key="6">
    <source>
        <dbReference type="ARBA" id="ARBA00022692"/>
    </source>
</evidence>
<name>A0A5J4YX07_PORPP</name>
<feature type="compositionally biased region" description="Basic and acidic residues" evidence="10">
    <location>
        <begin position="114"/>
        <end position="124"/>
    </location>
</feature>
<dbReference type="OrthoDB" id="497268at2759"/>
<evidence type="ECO:0000256" key="8">
    <source>
        <dbReference type="ARBA" id="ARBA00022989"/>
    </source>
</evidence>
<sequence>MDVTAFVGAAPASWTPSLRDRAIDSVEPPRRPRNTAAASYLSANWAVDSNSRARAQHSIERLHGCSAGLPAAHVRRVRRRGRVHSQTGHLPAMRADDGGAGSGSASGGSGGGGDKGDFGHDESHGDIPGLAEIAALMAKHGKNIKDYSEQLLRFGPKHVQDYLEIMENPFVKRICSIWPGFHRRVLGDPEFPFKLLMEETLGVGLAGSGFVAARGMAILDDLDTFFLDMTVGFSLNFILLYLLTPTLGAKTGVLSRLPANAFAKGNFSFGQRVAGYVAKTSVFSLCGLAAGMLGTSAHYGIQYTKLRAARSPAKSKELREKIDALPGVIPNGLGWAAFMVVSAAPRYQLVSGAERALFDSASLPVAKVFCAVIRTINNVVGGSTWVMLSRRLGLSE</sequence>
<evidence type="ECO:0000256" key="5">
    <source>
        <dbReference type="ARBA" id="ARBA00022640"/>
    </source>
</evidence>
<dbReference type="AlphaFoldDB" id="A0A5J4YX07"/>
<keyword evidence="9" id="KW-0472">Membrane</keyword>
<gene>
    <name evidence="11" type="ORF">FVE85_1870</name>
</gene>
<evidence type="ECO:0000256" key="1">
    <source>
        <dbReference type="ARBA" id="ARBA00004141"/>
    </source>
</evidence>
<dbReference type="InterPro" id="IPR021825">
    <property type="entry name" value="RETICULATA-related"/>
</dbReference>
<reference evidence="12" key="1">
    <citation type="journal article" date="2019" name="Nat. Commun.">
        <title>Expansion of phycobilisome linker gene families in mesophilic red algae.</title>
        <authorList>
            <person name="Lee J."/>
            <person name="Kim D."/>
            <person name="Bhattacharya D."/>
            <person name="Yoon H.S."/>
        </authorList>
    </citation>
    <scope>NUCLEOTIDE SEQUENCE [LARGE SCALE GENOMIC DNA]</scope>
    <source>
        <strain evidence="12">CCMP 1328</strain>
    </source>
</reference>
<evidence type="ECO:0000313" key="11">
    <source>
        <dbReference type="EMBL" id="KAA8495715.1"/>
    </source>
</evidence>
<keyword evidence="8" id="KW-1133">Transmembrane helix</keyword>
<keyword evidence="12" id="KW-1185">Reference proteome</keyword>
<proteinExistence type="inferred from homology"/>
<dbReference type="OMA" id="FVFPMKK"/>
<keyword evidence="7" id="KW-0809">Transit peptide</keyword>
<keyword evidence="4" id="KW-0150">Chloroplast</keyword>
<dbReference type="PANTHER" id="PTHR31620">
    <property type="entry name" value="PROTEIN RETICULATA-RELATED 2, CHLOROPLASTIC-RELATED"/>
    <property type="match status" value="1"/>
</dbReference>
<dbReference type="Proteomes" id="UP000324585">
    <property type="component" value="Unassembled WGS sequence"/>
</dbReference>
<evidence type="ECO:0000256" key="7">
    <source>
        <dbReference type="ARBA" id="ARBA00022946"/>
    </source>
</evidence>
<evidence type="ECO:0000256" key="4">
    <source>
        <dbReference type="ARBA" id="ARBA00022528"/>
    </source>
</evidence>
<keyword evidence="6" id="KW-0812">Transmembrane</keyword>